<dbReference type="FunFam" id="3.30.420.10:FF:000076">
    <property type="entry name" value="RBR-type E3 ubiquitin transferase"/>
    <property type="match status" value="1"/>
</dbReference>
<dbReference type="PANTHER" id="PTHR47723:SF19">
    <property type="entry name" value="POLYNUCLEOTIDYL TRANSFERASE, RIBONUCLEASE H-LIKE SUPERFAMILY PROTEIN"/>
    <property type="match status" value="1"/>
</dbReference>
<accession>A0A1E3X5Z0</accession>
<dbReference type="PANTHER" id="PTHR47723">
    <property type="entry name" value="OS05G0353850 PROTEIN"/>
    <property type="match status" value="1"/>
</dbReference>
<dbReference type="InterPro" id="IPR053151">
    <property type="entry name" value="RNase_H-like"/>
</dbReference>
<dbReference type="InterPro" id="IPR036397">
    <property type="entry name" value="RNaseH_sf"/>
</dbReference>
<dbReference type="Gene3D" id="3.30.420.10">
    <property type="entry name" value="Ribonuclease H-like superfamily/Ribonuclease H"/>
    <property type="match status" value="1"/>
</dbReference>
<proteinExistence type="predicted"/>
<evidence type="ECO:0000259" key="1">
    <source>
        <dbReference type="PROSITE" id="PS50879"/>
    </source>
</evidence>
<sequence>MMKKDSISDHELLVLIHKKTDIEKLKKQNKTITKRRIDKLFQKLKNSVKREGLSTSEKTEKVVSNTNKKFDFLIVNVDGASRGNPGKAGIGIAIYDKDLNLVKEVSEYIGIATNNVAEYKAMIFGIKESIRHNAQETLFKTDSELLVKQVMGKYRVKSIQLMYLFTEVQSLLKRLPKWRIEHIPREENKKADMLANKGIEISIKNKLTNPSFPLC</sequence>
<protein>
    <submittedName>
        <fullName evidence="2">Ribonuclease H</fullName>
    </submittedName>
</protein>
<evidence type="ECO:0000313" key="3">
    <source>
        <dbReference type="Proteomes" id="UP000094056"/>
    </source>
</evidence>
<dbReference type="GO" id="GO:0003676">
    <property type="term" value="F:nucleic acid binding"/>
    <property type="evidence" value="ECO:0007669"/>
    <property type="project" value="InterPro"/>
</dbReference>
<dbReference type="GO" id="GO:0004523">
    <property type="term" value="F:RNA-DNA hybrid ribonuclease activity"/>
    <property type="evidence" value="ECO:0007669"/>
    <property type="project" value="InterPro"/>
</dbReference>
<comment type="caution">
    <text evidence="2">The sequence shown here is derived from an EMBL/GenBank/DDBJ whole genome shotgun (WGS) entry which is preliminary data.</text>
</comment>
<organism evidence="2 3">
    <name type="scientific">Candidatus Scalindua rubra</name>
    <dbReference type="NCBI Taxonomy" id="1872076"/>
    <lineage>
        <taxon>Bacteria</taxon>
        <taxon>Pseudomonadati</taxon>
        <taxon>Planctomycetota</taxon>
        <taxon>Candidatus Brocadiia</taxon>
        <taxon>Candidatus Brocadiales</taxon>
        <taxon>Candidatus Scalinduaceae</taxon>
        <taxon>Candidatus Scalindua</taxon>
    </lineage>
</organism>
<dbReference type="Proteomes" id="UP000094056">
    <property type="component" value="Unassembled WGS sequence"/>
</dbReference>
<dbReference type="InterPro" id="IPR012337">
    <property type="entry name" value="RNaseH-like_sf"/>
</dbReference>
<name>A0A1E3X5Z0_9BACT</name>
<gene>
    <name evidence="2" type="ORF">SCARUB_03818</name>
</gene>
<dbReference type="CDD" id="cd09279">
    <property type="entry name" value="RNase_HI_like"/>
    <property type="match status" value="1"/>
</dbReference>
<feature type="domain" description="RNase H type-1" evidence="1">
    <location>
        <begin position="69"/>
        <end position="200"/>
    </location>
</feature>
<reference evidence="2 3" key="1">
    <citation type="submission" date="2016-07" db="EMBL/GenBank/DDBJ databases">
        <title>Draft genome of Scalindua rubra, obtained from a brine-seawater interface in the Red Sea, sheds light on salt adaptation in anammox bacteria.</title>
        <authorList>
            <person name="Speth D.R."/>
            <person name="Lagkouvardos I."/>
            <person name="Wang Y."/>
            <person name="Qian P.-Y."/>
            <person name="Dutilh B.E."/>
            <person name="Jetten M.S."/>
        </authorList>
    </citation>
    <scope>NUCLEOTIDE SEQUENCE [LARGE SCALE GENOMIC DNA]</scope>
    <source>
        <strain evidence="2">BSI-1</strain>
    </source>
</reference>
<dbReference type="AlphaFoldDB" id="A0A1E3X5Z0"/>
<dbReference type="InterPro" id="IPR002156">
    <property type="entry name" value="RNaseH_domain"/>
</dbReference>
<evidence type="ECO:0000313" key="2">
    <source>
        <dbReference type="EMBL" id="ODS31070.1"/>
    </source>
</evidence>
<dbReference type="PROSITE" id="PS50879">
    <property type="entry name" value="RNASE_H_1"/>
    <property type="match status" value="1"/>
</dbReference>
<dbReference type="Pfam" id="PF13456">
    <property type="entry name" value="RVT_3"/>
    <property type="match status" value="1"/>
</dbReference>
<dbReference type="SUPFAM" id="SSF53098">
    <property type="entry name" value="Ribonuclease H-like"/>
    <property type="match status" value="1"/>
</dbReference>
<dbReference type="EMBL" id="MAYW01000147">
    <property type="protein sequence ID" value="ODS31070.1"/>
    <property type="molecule type" value="Genomic_DNA"/>
</dbReference>